<keyword evidence="3" id="KW-1185">Reference proteome</keyword>
<evidence type="ECO:0000313" key="2">
    <source>
        <dbReference type="EMBL" id="MBB6039304.1"/>
    </source>
</evidence>
<dbReference type="PANTHER" id="PTHR43162">
    <property type="match status" value="1"/>
</dbReference>
<dbReference type="RefSeq" id="WP_184792397.1">
    <property type="nucleotide sequence ID" value="NZ_BONT01000077.1"/>
</dbReference>
<feature type="domain" description="NAD(P)-binding" evidence="1">
    <location>
        <begin position="6"/>
        <end position="178"/>
    </location>
</feature>
<dbReference type="Proteomes" id="UP000548476">
    <property type="component" value="Unassembled WGS sequence"/>
</dbReference>
<comment type="caution">
    <text evidence="2">The sequence shown here is derived from an EMBL/GenBank/DDBJ whole genome shotgun (WGS) entry which is preliminary data.</text>
</comment>
<accession>A0A841FU39</accession>
<gene>
    <name evidence="2" type="ORF">HNR73_007198</name>
</gene>
<name>A0A841FU39_9ACTN</name>
<evidence type="ECO:0000313" key="3">
    <source>
        <dbReference type="Proteomes" id="UP000548476"/>
    </source>
</evidence>
<dbReference type="SUPFAM" id="SSF51735">
    <property type="entry name" value="NAD(P)-binding Rossmann-fold domains"/>
    <property type="match status" value="1"/>
</dbReference>
<evidence type="ECO:0000259" key="1">
    <source>
        <dbReference type="Pfam" id="PF13460"/>
    </source>
</evidence>
<protein>
    <submittedName>
        <fullName evidence="2">Uncharacterized protein YbjT (DUF2867 family)</fullName>
    </submittedName>
</protein>
<reference evidence="2 3" key="1">
    <citation type="submission" date="2020-08" db="EMBL/GenBank/DDBJ databases">
        <title>Genomic Encyclopedia of Type Strains, Phase IV (KMG-IV): sequencing the most valuable type-strain genomes for metagenomic binning, comparative biology and taxonomic classification.</title>
        <authorList>
            <person name="Goeker M."/>
        </authorList>
    </citation>
    <scope>NUCLEOTIDE SEQUENCE [LARGE SCALE GENOMIC DNA]</scope>
    <source>
        <strain evidence="2 3">YIM 65646</strain>
    </source>
</reference>
<proteinExistence type="predicted"/>
<dbReference type="InterPro" id="IPR016040">
    <property type="entry name" value="NAD(P)-bd_dom"/>
</dbReference>
<organism evidence="2 3">
    <name type="scientific">Phytomonospora endophytica</name>
    <dbReference type="NCBI Taxonomy" id="714109"/>
    <lineage>
        <taxon>Bacteria</taxon>
        <taxon>Bacillati</taxon>
        <taxon>Actinomycetota</taxon>
        <taxon>Actinomycetes</taxon>
        <taxon>Micromonosporales</taxon>
        <taxon>Micromonosporaceae</taxon>
        <taxon>Phytomonospora</taxon>
    </lineage>
</organism>
<dbReference type="InterPro" id="IPR051604">
    <property type="entry name" value="Ergot_Alk_Oxidoreductase"/>
</dbReference>
<dbReference type="Gene3D" id="3.40.50.720">
    <property type="entry name" value="NAD(P)-binding Rossmann-like Domain"/>
    <property type="match status" value="1"/>
</dbReference>
<dbReference type="PANTHER" id="PTHR43162:SF1">
    <property type="entry name" value="PRESTALK A DIFFERENTIATION PROTEIN A"/>
    <property type="match status" value="1"/>
</dbReference>
<dbReference type="EMBL" id="JACHGT010000021">
    <property type="protein sequence ID" value="MBB6039304.1"/>
    <property type="molecule type" value="Genomic_DNA"/>
</dbReference>
<dbReference type="InterPro" id="IPR036291">
    <property type="entry name" value="NAD(P)-bd_dom_sf"/>
</dbReference>
<dbReference type="Pfam" id="PF13460">
    <property type="entry name" value="NAD_binding_10"/>
    <property type="match status" value="1"/>
</dbReference>
<sequence>MILITGATGAVGRETVARLRHLGHKPAALTRDAGAAFPDGTTVVHGDASKPATYAAALDGAEAILISPRAVGEGLPELLVEARRRGVRRAVLLSAITVEYGGGYERFATAFKLAETAVAASGLDHTFLRCAQFDGNAMVWAGQIRTARAVRCALGDAATSPLHERDIAAVAAAALTDPAHAGRSYAITGPQSLTQREQVAAIAAALGEDVPWTEVTPEEAGAAMTARGVPAEVPQRMYGYLAACLERPGPTTEVLAGLLDRPPLTFAEWAEERAGAFR</sequence>
<dbReference type="AlphaFoldDB" id="A0A841FU39"/>